<reference evidence="1 2" key="1">
    <citation type="submission" date="2015-08" db="EMBL/GenBank/DDBJ databases">
        <title>Genome sequencing of Penicillium nordicum.</title>
        <authorList>
            <person name="Nguyen H.D."/>
            <person name="Seifert K.A."/>
        </authorList>
    </citation>
    <scope>NUCLEOTIDE SEQUENCE [LARGE SCALE GENOMIC DNA]</scope>
    <source>
        <strain evidence="1 2">DAOMC 185683</strain>
    </source>
</reference>
<comment type="caution">
    <text evidence="1">The sequence shown here is derived from an EMBL/GenBank/DDBJ whole genome shotgun (WGS) entry which is preliminary data.</text>
</comment>
<gene>
    <name evidence="1" type="ORF">ACN38_g8295</name>
</gene>
<evidence type="ECO:0000313" key="1">
    <source>
        <dbReference type="EMBL" id="KOS40839.1"/>
    </source>
</evidence>
<proteinExistence type="predicted"/>
<protein>
    <submittedName>
        <fullName evidence="1">Uncharacterized protein</fullName>
    </submittedName>
</protein>
<dbReference type="AlphaFoldDB" id="A0A0M9WDK8"/>
<organism evidence="1 2">
    <name type="scientific">Penicillium nordicum</name>
    <dbReference type="NCBI Taxonomy" id="229535"/>
    <lineage>
        <taxon>Eukaryota</taxon>
        <taxon>Fungi</taxon>
        <taxon>Dikarya</taxon>
        <taxon>Ascomycota</taxon>
        <taxon>Pezizomycotina</taxon>
        <taxon>Eurotiomycetes</taxon>
        <taxon>Eurotiomycetidae</taxon>
        <taxon>Eurotiales</taxon>
        <taxon>Aspergillaceae</taxon>
        <taxon>Penicillium</taxon>
    </lineage>
</organism>
<sequence>MNRTTHYQWRSVRAMNVNILIHSMYRPSQALSILCCTLEVLGCLIQRADGGMPKNKQCKQHVYNRFLATSTFRTFIQL</sequence>
<accession>A0A0M9WDK8</accession>
<keyword evidence="2" id="KW-1185">Reference proteome</keyword>
<dbReference type="EMBL" id="LHQQ01000150">
    <property type="protein sequence ID" value="KOS40839.1"/>
    <property type="molecule type" value="Genomic_DNA"/>
</dbReference>
<evidence type="ECO:0000313" key="2">
    <source>
        <dbReference type="Proteomes" id="UP000037696"/>
    </source>
</evidence>
<dbReference type="Proteomes" id="UP000037696">
    <property type="component" value="Unassembled WGS sequence"/>
</dbReference>
<name>A0A0M9WDK8_9EURO</name>